<dbReference type="AlphaFoldDB" id="A0A1Y1UHZ1"/>
<gene>
    <name evidence="1" type="ORF">BD324DRAFT_622699</name>
</gene>
<evidence type="ECO:0000313" key="2">
    <source>
        <dbReference type="Proteomes" id="UP000193218"/>
    </source>
</evidence>
<dbReference type="EMBL" id="NBSH01000005">
    <property type="protein sequence ID" value="ORX37642.1"/>
    <property type="molecule type" value="Genomic_DNA"/>
</dbReference>
<keyword evidence="2" id="KW-1185">Reference proteome</keyword>
<dbReference type="RefSeq" id="XP_021871629.1">
    <property type="nucleotide sequence ID" value="XM_022015505.1"/>
</dbReference>
<protein>
    <submittedName>
        <fullName evidence="1">Uncharacterized protein</fullName>
    </submittedName>
</protein>
<reference evidence="1 2" key="1">
    <citation type="submission" date="2017-03" db="EMBL/GenBank/DDBJ databases">
        <title>Widespread Adenine N6-methylation of Active Genes in Fungi.</title>
        <authorList>
            <consortium name="DOE Joint Genome Institute"/>
            <person name="Mondo S.J."/>
            <person name="Dannebaum R.O."/>
            <person name="Kuo R.C."/>
            <person name="Louie K.B."/>
            <person name="Bewick A.J."/>
            <person name="Labutti K."/>
            <person name="Haridas S."/>
            <person name="Kuo A."/>
            <person name="Salamov A."/>
            <person name="Ahrendt S.R."/>
            <person name="Lau R."/>
            <person name="Bowen B.P."/>
            <person name="Lipzen A."/>
            <person name="Sullivan W."/>
            <person name="Andreopoulos W.B."/>
            <person name="Clum A."/>
            <person name="Lindquist E."/>
            <person name="Daum C."/>
            <person name="Northen T.R."/>
            <person name="Ramamoorthy G."/>
            <person name="Schmitz R.J."/>
            <person name="Gryganskyi A."/>
            <person name="Culley D."/>
            <person name="Magnuson J."/>
            <person name="James T.Y."/>
            <person name="O'Malley M.A."/>
            <person name="Stajich J.E."/>
            <person name="Spatafora J.W."/>
            <person name="Visel A."/>
            <person name="Grigoriev I.V."/>
        </authorList>
    </citation>
    <scope>NUCLEOTIDE SEQUENCE [LARGE SCALE GENOMIC DNA]</scope>
    <source>
        <strain evidence="1 2">NRRL Y-17943</strain>
    </source>
</reference>
<dbReference type="Proteomes" id="UP000193218">
    <property type="component" value="Unassembled WGS sequence"/>
</dbReference>
<name>A0A1Y1UHZ1_9TREE</name>
<accession>A0A1Y1UHZ1</accession>
<evidence type="ECO:0000313" key="1">
    <source>
        <dbReference type="EMBL" id="ORX37642.1"/>
    </source>
</evidence>
<proteinExistence type="predicted"/>
<dbReference type="GeneID" id="33557314"/>
<sequence length="186" mass="20618">MNVLQHVLEIGIGIIDRVSILELASTFCIVPCPSGEMVLVSHFPVIAGPSSSEDSARSSLFIIYDHAPRFIGLGEKSDIIPYHSLPQVLATFLRRLGEEVVWDRRKIVTRMDVRGCSRIFLPGLAVNKARLKACLIVVSLLVLMLRRRVTAALSGNHSYGVLRSHHLNDWWSASDSLGKAESGRLY</sequence>
<dbReference type="InParanoid" id="A0A1Y1UHZ1"/>
<comment type="caution">
    <text evidence="1">The sequence shown here is derived from an EMBL/GenBank/DDBJ whole genome shotgun (WGS) entry which is preliminary data.</text>
</comment>
<organism evidence="1 2">
    <name type="scientific">Kockovaella imperatae</name>
    <dbReference type="NCBI Taxonomy" id="4999"/>
    <lineage>
        <taxon>Eukaryota</taxon>
        <taxon>Fungi</taxon>
        <taxon>Dikarya</taxon>
        <taxon>Basidiomycota</taxon>
        <taxon>Agaricomycotina</taxon>
        <taxon>Tremellomycetes</taxon>
        <taxon>Tremellales</taxon>
        <taxon>Cuniculitremaceae</taxon>
        <taxon>Kockovaella</taxon>
    </lineage>
</organism>